<gene>
    <name evidence="8" type="ORF">KC01_LOCUS38279</name>
</gene>
<dbReference type="Pfam" id="PF00929">
    <property type="entry name" value="RNase_T"/>
    <property type="match status" value="1"/>
</dbReference>
<dbReference type="InterPro" id="IPR013520">
    <property type="entry name" value="Ribonucl_H"/>
</dbReference>
<sequence>MNGFCTANLDGGTVNESREEQASAMSDNNPSQTKKLWRLRKKWRRKRRTPNDAHQQNNSTSQHEPVFTALKTTTFTVTFRSSPGPEQSPSSSASEHSRVNNNNIPPPQSQPAAVSASSASKAGESRTDSSSAPAAVAGPSSAQSRGQRPCSSFSAVVPSKCLAIDCEMVGAGPKGHISQLARCSIVSYDGDVIYDKFVLPPLPVTDYRTPWSGIRKSDLTRATPYELARKEILKLLMGKVLVGHAIHNDLKALNHSHPKALIRDTSRIPLLNTKAGFGEREMVSLKRLTKAIFNRDIQTGRKGHSSVEDAKATMDLYRVVAAELEQKMASERK</sequence>
<feature type="region of interest" description="Disordered" evidence="6">
    <location>
        <begin position="78"/>
        <end position="149"/>
    </location>
</feature>
<evidence type="ECO:0000313" key="9">
    <source>
        <dbReference type="Proteomes" id="UP001497482"/>
    </source>
</evidence>
<dbReference type="InterPro" id="IPR036397">
    <property type="entry name" value="RNaseH_sf"/>
</dbReference>
<dbReference type="SUPFAM" id="SSF53098">
    <property type="entry name" value="Ribonuclease H-like"/>
    <property type="match status" value="1"/>
</dbReference>
<evidence type="ECO:0000256" key="5">
    <source>
        <dbReference type="ARBA" id="ARBA00023242"/>
    </source>
</evidence>
<keyword evidence="9" id="KW-1185">Reference proteome</keyword>
<reference evidence="8 9" key="1">
    <citation type="submission" date="2024-04" db="EMBL/GenBank/DDBJ databases">
        <authorList>
            <person name="Waldvogel A.-M."/>
            <person name="Schoenle A."/>
        </authorList>
    </citation>
    <scope>NUCLEOTIDE SEQUENCE [LARGE SCALE GENOMIC DNA]</scope>
</reference>
<feature type="compositionally biased region" description="Polar residues" evidence="6">
    <location>
        <begin position="52"/>
        <end position="63"/>
    </location>
</feature>
<proteinExistence type="predicted"/>
<dbReference type="PANTHER" id="PTHR12801">
    <property type="entry name" value="RNA EXONUCLEASE REXO1 / RECO3 FAMILY MEMBER-RELATED"/>
    <property type="match status" value="1"/>
</dbReference>
<keyword evidence="3" id="KW-0378">Hydrolase</keyword>
<evidence type="ECO:0000313" key="8">
    <source>
        <dbReference type="EMBL" id="CAL1611890.1"/>
    </source>
</evidence>
<dbReference type="PANTHER" id="PTHR12801:SF78">
    <property type="entry name" value="INTERFERON-STIMULATED 20 KDA EXONUCLEASE-LIKE 2"/>
    <property type="match status" value="1"/>
</dbReference>
<accession>A0AAV2MEZ8</accession>
<feature type="compositionally biased region" description="Low complexity" evidence="6">
    <location>
        <begin position="110"/>
        <end position="120"/>
    </location>
</feature>
<evidence type="ECO:0000256" key="6">
    <source>
        <dbReference type="SAM" id="MobiDB-lite"/>
    </source>
</evidence>
<dbReference type="SMART" id="SM00479">
    <property type="entry name" value="EXOIII"/>
    <property type="match status" value="1"/>
</dbReference>
<feature type="compositionally biased region" description="Basic residues" evidence="6">
    <location>
        <begin position="35"/>
        <end position="48"/>
    </location>
</feature>
<dbReference type="Gene3D" id="3.30.420.10">
    <property type="entry name" value="Ribonuclease H-like superfamily/Ribonuclease H"/>
    <property type="match status" value="1"/>
</dbReference>
<dbReference type="InterPro" id="IPR047021">
    <property type="entry name" value="REXO1/3/4-like"/>
</dbReference>
<keyword evidence="2" id="KW-0540">Nuclease</keyword>
<protein>
    <recommendedName>
        <fullName evidence="7">Exonuclease domain-containing protein</fullName>
    </recommendedName>
</protein>
<evidence type="ECO:0000256" key="4">
    <source>
        <dbReference type="ARBA" id="ARBA00022839"/>
    </source>
</evidence>
<keyword evidence="4" id="KW-0269">Exonuclease</keyword>
<dbReference type="InterPro" id="IPR012337">
    <property type="entry name" value="RNaseH-like_sf"/>
</dbReference>
<organism evidence="8 9">
    <name type="scientific">Knipowitschia caucasica</name>
    <name type="common">Caucasian dwarf goby</name>
    <name type="synonym">Pomatoschistus caucasicus</name>
    <dbReference type="NCBI Taxonomy" id="637954"/>
    <lineage>
        <taxon>Eukaryota</taxon>
        <taxon>Metazoa</taxon>
        <taxon>Chordata</taxon>
        <taxon>Craniata</taxon>
        <taxon>Vertebrata</taxon>
        <taxon>Euteleostomi</taxon>
        <taxon>Actinopterygii</taxon>
        <taxon>Neopterygii</taxon>
        <taxon>Teleostei</taxon>
        <taxon>Neoteleostei</taxon>
        <taxon>Acanthomorphata</taxon>
        <taxon>Gobiaria</taxon>
        <taxon>Gobiiformes</taxon>
        <taxon>Gobioidei</taxon>
        <taxon>Gobiidae</taxon>
        <taxon>Gobiinae</taxon>
        <taxon>Knipowitschia</taxon>
    </lineage>
</organism>
<dbReference type="GO" id="GO:0000175">
    <property type="term" value="F:3'-5'-RNA exonuclease activity"/>
    <property type="evidence" value="ECO:0007669"/>
    <property type="project" value="InterPro"/>
</dbReference>
<dbReference type="InterPro" id="IPR037433">
    <property type="entry name" value="ISG20_DEDDh"/>
</dbReference>
<name>A0AAV2MEZ8_KNICA</name>
<dbReference type="CDD" id="cd06149">
    <property type="entry name" value="ISG20"/>
    <property type="match status" value="1"/>
</dbReference>
<feature type="region of interest" description="Disordered" evidence="6">
    <location>
        <begin position="1"/>
        <end position="66"/>
    </location>
</feature>
<evidence type="ECO:0000256" key="1">
    <source>
        <dbReference type="ARBA" id="ARBA00004123"/>
    </source>
</evidence>
<comment type="subcellular location">
    <subcellularLocation>
        <location evidence="1">Nucleus</location>
    </subcellularLocation>
</comment>
<evidence type="ECO:0000259" key="7">
    <source>
        <dbReference type="SMART" id="SM00479"/>
    </source>
</evidence>
<keyword evidence="5" id="KW-0539">Nucleus</keyword>
<dbReference type="EMBL" id="OZ035829">
    <property type="protein sequence ID" value="CAL1611890.1"/>
    <property type="molecule type" value="Genomic_DNA"/>
</dbReference>
<dbReference type="Proteomes" id="UP001497482">
    <property type="component" value="Chromosome 7"/>
</dbReference>
<dbReference type="AlphaFoldDB" id="A0AAV2MEZ8"/>
<feature type="compositionally biased region" description="Low complexity" evidence="6">
    <location>
        <begin position="129"/>
        <end position="142"/>
    </location>
</feature>
<dbReference type="GO" id="GO:0003676">
    <property type="term" value="F:nucleic acid binding"/>
    <property type="evidence" value="ECO:0007669"/>
    <property type="project" value="InterPro"/>
</dbReference>
<feature type="compositionally biased region" description="Low complexity" evidence="6">
    <location>
        <begin position="78"/>
        <end position="94"/>
    </location>
</feature>
<evidence type="ECO:0000256" key="2">
    <source>
        <dbReference type="ARBA" id="ARBA00022722"/>
    </source>
</evidence>
<dbReference type="GO" id="GO:0005730">
    <property type="term" value="C:nucleolus"/>
    <property type="evidence" value="ECO:0007669"/>
    <property type="project" value="UniProtKB-ARBA"/>
</dbReference>
<dbReference type="FunFam" id="3.30.420.10:FF:000007">
    <property type="entry name" value="Interferon-stimulated exonuclease gene 20"/>
    <property type="match status" value="1"/>
</dbReference>
<feature type="domain" description="Exonuclease" evidence="7">
    <location>
        <begin position="160"/>
        <end position="326"/>
    </location>
</feature>
<evidence type="ECO:0000256" key="3">
    <source>
        <dbReference type="ARBA" id="ARBA00022801"/>
    </source>
</evidence>
<feature type="compositionally biased region" description="Polar residues" evidence="6">
    <location>
        <begin position="23"/>
        <end position="33"/>
    </location>
</feature>